<dbReference type="GO" id="GO:0004842">
    <property type="term" value="F:ubiquitin-protein transferase activity"/>
    <property type="evidence" value="ECO:0007669"/>
    <property type="project" value="InterPro"/>
</dbReference>
<gene>
    <name evidence="1" type="ORF">AGOR_G00127450</name>
</gene>
<dbReference type="PANTHER" id="PTHR22605:SF16">
    <property type="entry name" value="E3 UBIQUITIN-PROTEIN LIGASE RNF213"/>
    <property type="match status" value="1"/>
</dbReference>
<dbReference type="InterPro" id="IPR031248">
    <property type="entry name" value="RNF213"/>
</dbReference>
<proteinExistence type="predicted"/>
<dbReference type="AlphaFoldDB" id="A0A8T3DC04"/>
<sequence>MWRYEKRTTVQHLIHLVERENGKEKYPVLLELLNKHGHIHFLRYLPQILSLQWKLIHFFHYTDVQDWKDMSIDKFAEDCLPDEASFKESVSILLKIWTHMKEIPSQHLSEELRQKDQNNMMIIDLLPQKPSVTRAVTEYLAEMQRDCITCAIPNENRMITAGEVKSSHVITCNPEEDFLPIAISNIDYVVNEDGTESTDYNFKTLEKQLISRFISEKPLINLTTLPSFEVSPVNTLNSFFLKDSVKENLESLNSNDKNCIMNDLRLLNEISAALSTLKIAIGFLELSFGHPDTLLIEYMKNELRMGDRAQHLNLPVLRTSKVKHIQSLWEILSARRSVLLTEMNQNPFFMIDEAFHEALTEDETRKLRRSLETMKKIDFFIIELHDFIMNIKPKGFHSSWTIHETFEPFLDEKSMEEQSIEHLVAPLIGVQMKCIIAVWKLAVHARTN</sequence>
<comment type="caution">
    <text evidence="1">The sequence shown here is derived from an EMBL/GenBank/DDBJ whole genome shotgun (WGS) entry which is preliminary data.</text>
</comment>
<dbReference type="OrthoDB" id="2423195at2759"/>
<reference evidence="1" key="1">
    <citation type="submission" date="2021-01" db="EMBL/GenBank/DDBJ databases">
        <authorList>
            <person name="Zahm M."/>
            <person name="Roques C."/>
            <person name="Cabau C."/>
            <person name="Klopp C."/>
            <person name="Donnadieu C."/>
            <person name="Jouanno E."/>
            <person name="Lampietro C."/>
            <person name="Louis A."/>
            <person name="Herpin A."/>
            <person name="Echchiki A."/>
            <person name="Berthelot C."/>
            <person name="Parey E."/>
            <person name="Roest-Crollius H."/>
            <person name="Braasch I."/>
            <person name="Postlethwait J."/>
            <person name="Bobe J."/>
            <person name="Montfort J."/>
            <person name="Bouchez O."/>
            <person name="Begum T."/>
            <person name="Mejri S."/>
            <person name="Adams A."/>
            <person name="Chen W.-J."/>
            <person name="Guiguen Y."/>
        </authorList>
    </citation>
    <scope>NUCLEOTIDE SEQUENCE</scope>
    <source>
        <tissue evidence="1">Blood</tissue>
    </source>
</reference>
<evidence type="ECO:0000313" key="1">
    <source>
        <dbReference type="EMBL" id="KAI1893806.1"/>
    </source>
</evidence>
<evidence type="ECO:0000313" key="2">
    <source>
        <dbReference type="Proteomes" id="UP000829720"/>
    </source>
</evidence>
<protein>
    <submittedName>
        <fullName evidence="1">Uncharacterized protein</fullName>
    </submittedName>
</protein>
<organism evidence="1 2">
    <name type="scientific">Albula goreensis</name>
    <dbReference type="NCBI Taxonomy" id="1534307"/>
    <lineage>
        <taxon>Eukaryota</taxon>
        <taxon>Metazoa</taxon>
        <taxon>Chordata</taxon>
        <taxon>Craniata</taxon>
        <taxon>Vertebrata</taxon>
        <taxon>Euteleostomi</taxon>
        <taxon>Actinopterygii</taxon>
        <taxon>Neopterygii</taxon>
        <taxon>Teleostei</taxon>
        <taxon>Albuliformes</taxon>
        <taxon>Albulidae</taxon>
        <taxon>Albula</taxon>
    </lineage>
</organism>
<keyword evidence="2" id="KW-1185">Reference proteome</keyword>
<dbReference type="PANTHER" id="PTHR22605">
    <property type="entry name" value="RZ-TYPE DOMAIN-CONTAINING PROTEIN"/>
    <property type="match status" value="1"/>
</dbReference>
<dbReference type="EMBL" id="JAERUA010000011">
    <property type="protein sequence ID" value="KAI1893806.1"/>
    <property type="molecule type" value="Genomic_DNA"/>
</dbReference>
<accession>A0A8T3DC04</accession>
<dbReference type="GO" id="GO:0016887">
    <property type="term" value="F:ATP hydrolysis activity"/>
    <property type="evidence" value="ECO:0007669"/>
    <property type="project" value="InterPro"/>
</dbReference>
<dbReference type="Proteomes" id="UP000829720">
    <property type="component" value="Unassembled WGS sequence"/>
</dbReference>
<name>A0A8T3DC04_9TELE</name>